<keyword evidence="1" id="KW-0812">Transmembrane</keyword>
<comment type="caution">
    <text evidence="2">The sequence shown here is derived from an EMBL/GenBank/DDBJ whole genome shotgun (WGS) entry which is preliminary data.</text>
</comment>
<evidence type="ECO:0000313" key="2">
    <source>
        <dbReference type="EMBL" id="RDE72689.1"/>
    </source>
</evidence>
<feature type="transmembrane region" description="Helical" evidence="1">
    <location>
        <begin position="51"/>
        <end position="70"/>
    </location>
</feature>
<evidence type="ECO:0000256" key="1">
    <source>
        <dbReference type="SAM" id="Phobius"/>
    </source>
</evidence>
<dbReference type="EMBL" id="QEPN01000003">
    <property type="protein sequence ID" value="RDE72689.1"/>
    <property type="molecule type" value="Genomic_DNA"/>
</dbReference>
<keyword evidence="1" id="KW-0472">Membrane</keyword>
<dbReference type="AlphaFoldDB" id="A0A369YD16"/>
<reference evidence="2 3" key="1">
    <citation type="submission" date="2018-05" db="EMBL/GenBank/DDBJ databases">
        <title>Draft Genome Sequences for a Diverse set of 7 Haemophilus Species.</title>
        <authorList>
            <person name="Nichols M."/>
            <person name="Topaz N."/>
            <person name="Wang X."/>
            <person name="Wang X."/>
            <person name="Boxrud D."/>
        </authorList>
    </citation>
    <scope>NUCLEOTIDE SEQUENCE [LARGE SCALE GENOMIC DNA]</scope>
    <source>
        <strain evidence="2 3">C2002001239</strain>
    </source>
</reference>
<dbReference type="RefSeq" id="WP_111402731.1">
    <property type="nucleotide sequence ID" value="NZ_QEPN01000003.1"/>
</dbReference>
<proteinExistence type="predicted"/>
<feature type="transmembrane region" description="Helical" evidence="1">
    <location>
        <begin position="21"/>
        <end position="39"/>
    </location>
</feature>
<dbReference type="Pfam" id="PF10841">
    <property type="entry name" value="DUF2644"/>
    <property type="match status" value="1"/>
</dbReference>
<dbReference type="Proteomes" id="UP000253872">
    <property type="component" value="Unassembled WGS sequence"/>
</dbReference>
<dbReference type="InterPro" id="IPR020300">
    <property type="entry name" value="DUF2644"/>
</dbReference>
<name>A0A369YD16_9PAST</name>
<sequence>MKQFLFDLLTNADGRASTTGFIQFMSWLVLTGILLHAYWVDKAFISDWWFAYAGICVLGSPATKGVVSALKRREEESYERP</sequence>
<organism evidence="2 3">
    <name type="scientific">Haemophilus sputorum</name>
    <dbReference type="NCBI Taxonomy" id="1078480"/>
    <lineage>
        <taxon>Bacteria</taxon>
        <taxon>Pseudomonadati</taxon>
        <taxon>Pseudomonadota</taxon>
        <taxon>Gammaproteobacteria</taxon>
        <taxon>Pasteurellales</taxon>
        <taxon>Pasteurellaceae</taxon>
        <taxon>Haemophilus</taxon>
    </lineage>
</organism>
<gene>
    <name evidence="2" type="ORF">DPV93_05255</name>
</gene>
<keyword evidence="1" id="KW-1133">Transmembrane helix</keyword>
<evidence type="ECO:0000313" key="3">
    <source>
        <dbReference type="Proteomes" id="UP000253872"/>
    </source>
</evidence>
<protein>
    <submittedName>
        <fullName evidence="2">DUF2644 domain-containing protein</fullName>
    </submittedName>
</protein>
<accession>A0A369YD16</accession>